<keyword evidence="2" id="KW-1185">Reference proteome</keyword>
<protein>
    <submittedName>
        <fullName evidence="1">Alpha/beta-hydrolase</fullName>
    </submittedName>
</protein>
<evidence type="ECO:0000313" key="1">
    <source>
        <dbReference type="EMBL" id="RAK87821.1"/>
    </source>
</evidence>
<evidence type="ECO:0000313" key="2">
    <source>
        <dbReference type="Proteomes" id="UP000249748"/>
    </source>
</evidence>
<dbReference type="EMBL" id="KZ824553">
    <property type="protein sequence ID" value="RAK87821.1"/>
    <property type="molecule type" value="Genomic_DNA"/>
</dbReference>
<sequence>MNSSTTVLFIPGAWHSPECFDKVIQRLEADGYITDVVHLPSVGAIEPHSDFSKDVLQIRKQIEIAVNAEQRVVVVSHSYGGLPGCEAVCGLDWATRQRQNKPGGVVHLFFCCSFIVPEGKSLISSFGGDDLPWFQVSDDRLVVTPAKPRETFYNDMDELDAKAAAGALKPHSYQTFHSNITFAAWRHVPSTYLYCLRDEAIPLAVQKMMVQEVAKGVEIHTQVVDASHSPFYSAPDQVAAAIKAASLQS</sequence>
<organism evidence="1 2">
    <name type="scientific">Aspergillus costaricaensis CBS 115574</name>
    <dbReference type="NCBI Taxonomy" id="1448317"/>
    <lineage>
        <taxon>Eukaryota</taxon>
        <taxon>Fungi</taxon>
        <taxon>Dikarya</taxon>
        <taxon>Ascomycota</taxon>
        <taxon>Pezizomycotina</taxon>
        <taxon>Eurotiomycetes</taxon>
        <taxon>Eurotiomycetidae</taxon>
        <taxon>Eurotiales</taxon>
        <taxon>Aspergillaceae</taxon>
        <taxon>Aspergillus</taxon>
        <taxon>Aspergillus subgen. Circumdati</taxon>
    </lineage>
</organism>
<accession>A0ACD1IBH3</accession>
<name>A0ACD1IBH3_9EURO</name>
<reference evidence="1" key="1">
    <citation type="submission" date="2018-02" db="EMBL/GenBank/DDBJ databases">
        <title>The genomes of Aspergillus section Nigri reveals drivers in fungal speciation.</title>
        <authorList>
            <consortium name="DOE Joint Genome Institute"/>
            <person name="Vesth T.C."/>
            <person name="Nybo J."/>
            <person name="Theobald S."/>
            <person name="Brandl J."/>
            <person name="Frisvad J.C."/>
            <person name="Nielsen K.F."/>
            <person name="Lyhne E.K."/>
            <person name="Kogle M.E."/>
            <person name="Kuo A."/>
            <person name="Riley R."/>
            <person name="Clum A."/>
            <person name="Nolan M."/>
            <person name="Lipzen A."/>
            <person name="Salamov A."/>
            <person name="Henrissat B."/>
            <person name="Wiebenga A."/>
            <person name="De vries R.P."/>
            <person name="Grigoriev I.V."/>
            <person name="Mortensen U.H."/>
            <person name="Andersen M.R."/>
            <person name="Baker S.E."/>
        </authorList>
    </citation>
    <scope>NUCLEOTIDE SEQUENCE</scope>
    <source>
        <strain evidence="1">CBS 115574</strain>
    </source>
</reference>
<dbReference type="Proteomes" id="UP000249748">
    <property type="component" value="Unassembled WGS sequence"/>
</dbReference>
<gene>
    <name evidence="1" type="ORF">BO79DRAFT_238266</name>
</gene>
<proteinExistence type="predicted"/>